<dbReference type="InterPro" id="IPR002500">
    <property type="entry name" value="PAPS_reduct_dom"/>
</dbReference>
<dbReference type="SUPFAM" id="SSF52402">
    <property type="entry name" value="Adenine nucleotide alpha hydrolases-like"/>
    <property type="match status" value="1"/>
</dbReference>
<name>A0ABQ6JGX4_9ACTN</name>
<accession>A0ABQ6JGX4</accession>
<comment type="similarity">
    <text evidence="1">Belongs to the PAPS reductase family. CysH subfamily.</text>
</comment>
<keyword evidence="5" id="KW-1185">Reference proteome</keyword>
<evidence type="ECO:0000313" key="4">
    <source>
        <dbReference type="EMBL" id="GMA87443.1"/>
    </source>
</evidence>
<dbReference type="InterPro" id="IPR014729">
    <property type="entry name" value="Rossmann-like_a/b/a_fold"/>
</dbReference>
<dbReference type="Gene3D" id="3.40.50.620">
    <property type="entry name" value="HUPs"/>
    <property type="match status" value="1"/>
</dbReference>
<dbReference type="EMBL" id="BSUZ01000001">
    <property type="protein sequence ID" value="GMA87443.1"/>
    <property type="molecule type" value="Genomic_DNA"/>
</dbReference>
<protein>
    <recommendedName>
        <fullName evidence="3">Phosphoadenosine phosphosulphate reductase domain-containing protein</fullName>
    </recommendedName>
</protein>
<dbReference type="Proteomes" id="UP001157017">
    <property type="component" value="Unassembled WGS sequence"/>
</dbReference>
<feature type="domain" description="Phosphoadenosine phosphosulphate reductase" evidence="3">
    <location>
        <begin position="6"/>
        <end position="75"/>
    </location>
</feature>
<dbReference type="PANTHER" id="PTHR46509:SF1">
    <property type="entry name" value="PHOSPHOADENOSINE PHOSPHOSULFATE REDUCTASE"/>
    <property type="match status" value="1"/>
</dbReference>
<dbReference type="PANTHER" id="PTHR46509">
    <property type="entry name" value="PHOSPHOADENOSINE PHOSPHOSULFATE REDUCTASE"/>
    <property type="match status" value="1"/>
</dbReference>
<comment type="caution">
    <text evidence="4">The sequence shown here is derived from an EMBL/GenBank/DDBJ whole genome shotgun (WGS) entry which is preliminary data.</text>
</comment>
<gene>
    <name evidence="4" type="ORF">GCM10025868_26930</name>
</gene>
<dbReference type="Pfam" id="PF01507">
    <property type="entry name" value="PAPS_reduct"/>
    <property type="match status" value="1"/>
</dbReference>
<evidence type="ECO:0000313" key="5">
    <source>
        <dbReference type="Proteomes" id="UP001157017"/>
    </source>
</evidence>
<proteinExistence type="inferred from homology"/>
<evidence type="ECO:0000256" key="1">
    <source>
        <dbReference type="ARBA" id="ARBA00009732"/>
    </source>
</evidence>
<evidence type="ECO:0000259" key="3">
    <source>
        <dbReference type="Pfam" id="PF01507"/>
    </source>
</evidence>
<sequence>MPYAGWVTGVRREEAPTRAGTKVVAWDDVHQMVKVNPLARWTADDVEAYQVEHALPRNPLVLQGYPSIGCEPCTAKVAPGADPRSGRWAGRDKIECGIHA</sequence>
<reference evidence="5" key="1">
    <citation type="journal article" date="2019" name="Int. J. Syst. Evol. Microbiol.">
        <title>The Global Catalogue of Microorganisms (GCM) 10K type strain sequencing project: providing services to taxonomists for standard genome sequencing and annotation.</title>
        <authorList>
            <consortium name="The Broad Institute Genomics Platform"/>
            <consortium name="The Broad Institute Genome Sequencing Center for Infectious Disease"/>
            <person name="Wu L."/>
            <person name="Ma J."/>
        </authorList>
    </citation>
    <scope>NUCLEOTIDE SEQUENCE [LARGE SCALE GENOMIC DNA]</scope>
    <source>
        <strain evidence="5">NBRC 108730</strain>
    </source>
</reference>
<comment type="pathway">
    <text evidence="2">Sulfur metabolism; hydrogen sulfide biosynthesis; sulfite from sulfate.</text>
</comment>
<evidence type="ECO:0000256" key="2">
    <source>
        <dbReference type="ARBA" id="ARBA00024327"/>
    </source>
</evidence>
<organism evidence="4 5">
    <name type="scientific">Angustibacter aerolatus</name>
    <dbReference type="NCBI Taxonomy" id="1162965"/>
    <lineage>
        <taxon>Bacteria</taxon>
        <taxon>Bacillati</taxon>
        <taxon>Actinomycetota</taxon>
        <taxon>Actinomycetes</taxon>
        <taxon>Kineosporiales</taxon>
        <taxon>Kineosporiaceae</taxon>
    </lineage>
</organism>